<organism evidence="2 3">
    <name type="scientific">Pan paniscus</name>
    <name type="common">Pygmy chimpanzee</name>
    <name type="synonym">Bonobo</name>
    <dbReference type="NCBI Taxonomy" id="9597"/>
    <lineage>
        <taxon>Eukaryota</taxon>
        <taxon>Metazoa</taxon>
        <taxon>Chordata</taxon>
        <taxon>Craniata</taxon>
        <taxon>Vertebrata</taxon>
        <taxon>Euteleostomi</taxon>
        <taxon>Mammalia</taxon>
        <taxon>Eutheria</taxon>
        <taxon>Euarchontoglires</taxon>
        <taxon>Primates</taxon>
        <taxon>Haplorrhini</taxon>
        <taxon>Catarrhini</taxon>
        <taxon>Hominidae</taxon>
        <taxon>Pan</taxon>
    </lineage>
</organism>
<dbReference type="Ensembl" id="ENSPPAT00000016639.1">
    <property type="protein sequence ID" value="ENSPPAP00000003619.1"/>
    <property type="gene ID" value="ENSPPAG00000015202.1"/>
</dbReference>
<name>A0A2R8ZFJ0_PANPA</name>
<feature type="region of interest" description="Disordered" evidence="1">
    <location>
        <begin position="33"/>
        <end position="122"/>
    </location>
</feature>
<accession>A0A2R8ZFJ0</accession>
<dbReference type="EMBL" id="AJFE02041065">
    <property type="status" value="NOT_ANNOTATED_CDS"/>
    <property type="molecule type" value="Genomic_DNA"/>
</dbReference>
<evidence type="ECO:0000256" key="1">
    <source>
        <dbReference type="SAM" id="MobiDB-lite"/>
    </source>
</evidence>
<proteinExistence type="predicted"/>
<reference evidence="2" key="3">
    <citation type="submission" date="2025-09" db="UniProtKB">
        <authorList>
            <consortium name="Ensembl"/>
        </authorList>
    </citation>
    <scope>IDENTIFICATION</scope>
</reference>
<dbReference type="Proteomes" id="UP000240080">
    <property type="component" value="Chromosome 7"/>
</dbReference>
<dbReference type="OMA" id="SPRSHCA"/>
<dbReference type="Bgee" id="ENSPPAG00000015202">
    <property type="expression patterns" value="Expressed in placenta and 6 other cell types or tissues"/>
</dbReference>
<feature type="compositionally biased region" description="Polar residues" evidence="1">
    <location>
        <begin position="87"/>
        <end position="97"/>
    </location>
</feature>
<keyword evidence="3" id="KW-1185">Reference proteome</keyword>
<dbReference type="AlphaFoldDB" id="A0A2R8ZFJ0"/>
<protein>
    <submittedName>
        <fullName evidence="2">Uncharacterized protein</fullName>
    </submittedName>
</protein>
<evidence type="ECO:0000313" key="3">
    <source>
        <dbReference type="Proteomes" id="UP000240080"/>
    </source>
</evidence>
<dbReference type="GeneTree" id="ENSGT00910000148156"/>
<evidence type="ECO:0000313" key="2">
    <source>
        <dbReference type="Ensembl" id="ENSPPAP00000003619.1"/>
    </source>
</evidence>
<sequence length="168" mass="17049">MPASHAPGASANPPCHLPSVIADSFLASHLSPSPERRVMLGSAPDPLPQAGSRGGHRGEANPAPSPRSHCASPTTSWKRRGPREGASPTSLLSSTPCWTGLRGEGGGTGPTPPGTPGAEDAPGLRALRQALGEGGLGLGTLGLRAWLPLGSRVWVEGPRVSQVSCQPQ</sequence>
<reference evidence="2 3" key="1">
    <citation type="journal article" date="2012" name="Nature">
        <title>The bonobo genome compared with the chimpanzee and human genomes.</title>
        <authorList>
            <person name="Prufer K."/>
            <person name="Munch K."/>
            <person name="Hellmann I."/>
            <person name="Akagi K."/>
            <person name="Miller J.R."/>
            <person name="Walenz B."/>
            <person name="Koren S."/>
            <person name="Sutton G."/>
            <person name="Kodira C."/>
            <person name="Winer R."/>
            <person name="Knight J.R."/>
            <person name="Mullikin J.C."/>
            <person name="Meader S.J."/>
            <person name="Ponting C.P."/>
            <person name="Lunter G."/>
            <person name="Higashino S."/>
            <person name="Hobolth A."/>
            <person name="Dutheil J."/>
            <person name="Karakoc E."/>
            <person name="Alkan C."/>
            <person name="Sajjadian S."/>
            <person name="Catacchio C.R."/>
            <person name="Ventura M."/>
            <person name="Marques-Bonet T."/>
            <person name="Eichler E.E."/>
            <person name="Andre C."/>
            <person name="Atencia R."/>
            <person name="Mugisha L."/>
            <person name="Junhold J."/>
            <person name="Patterson N."/>
            <person name="Siebauer M."/>
            <person name="Good J.M."/>
            <person name="Fischer A."/>
            <person name="Ptak S.E."/>
            <person name="Lachmann M."/>
            <person name="Symer D.E."/>
            <person name="Mailund T."/>
            <person name="Schierup M.H."/>
            <person name="Andres A.M."/>
            <person name="Kelso J."/>
            <person name="Paabo S."/>
        </authorList>
    </citation>
    <scope>NUCLEOTIDE SEQUENCE [LARGE SCALE GENOMIC DNA]</scope>
</reference>
<reference evidence="2" key="2">
    <citation type="submission" date="2025-08" db="UniProtKB">
        <authorList>
            <consortium name="Ensembl"/>
        </authorList>
    </citation>
    <scope>IDENTIFICATION</scope>
</reference>